<evidence type="ECO:0000256" key="1">
    <source>
        <dbReference type="ARBA" id="ARBA00022679"/>
    </source>
</evidence>
<proteinExistence type="predicted"/>
<dbReference type="InterPro" id="IPR000182">
    <property type="entry name" value="GNAT_dom"/>
</dbReference>
<dbReference type="CDD" id="cd04301">
    <property type="entry name" value="NAT_SF"/>
    <property type="match status" value="1"/>
</dbReference>
<keyword evidence="6" id="KW-1185">Reference proteome</keyword>
<sequence>MTTPQQPNQAEGESRIRPATPADTPAILRLAVDTRMFLPHETGALQEEFGGFHAGQRGAGHSLVVWTQTPDAVVSGVAYLGPNTLSERAWDLWMIAVAPDRQRQGIGGDLLRFTESRVTAGGGHLLIIETSSDARFLPTHAFYIRHGYAEVGRIPGFYGDEESKVIFSKRLSAVVVGLS</sequence>
<reference evidence="5" key="2">
    <citation type="submission" date="2020-09" db="EMBL/GenBank/DDBJ databases">
        <authorList>
            <person name="Sun Q."/>
            <person name="Ohkuma M."/>
        </authorList>
    </citation>
    <scope>NUCLEOTIDE SEQUENCE</scope>
    <source>
        <strain evidence="5">JCM 31311</strain>
    </source>
</reference>
<dbReference type="InterPro" id="IPR050832">
    <property type="entry name" value="Bact_Acetyltransf"/>
</dbReference>
<dbReference type="Pfam" id="PF13508">
    <property type="entry name" value="Acetyltransf_7"/>
    <property type="match status" value="1"/>
</dbReference>
<feature type="region of interest" description="Disordered" evidence="3">
    <location>
        <begin position="1"/>
        <end position="23"/>
    </location>
</feature>
<protein>
    <recommendedName>
        <fullName evidence="4">N-acetyltransferase domain-containing protein</fullName>
    </recommendedName>
</protein>
<dbReference type="GO" id="GO:0016747">
    <property type="term" value="F:acyltransferase activity, transferring groups other than amino-acyl groups"/>
    <property type="evidence" value="ECO:0007669"/>
    <property type="project" value="InterPro"/>
</dbReference>
<dbReference type="SUPFAM" id="SSF55729">
    <property type="entry name" value="Acyl-CoA N-acyltransferases (Nat)"/>
    <property type="match status" value="1"/>
</dbReference>
<dbReference type="PANTHER" id="PTHR43877:SF2">
    <property type="entry name" value="AMINOALKYLPHOSPHONATE N-ACETYLTRANSFERASE-RELATED"/>
    <property type="match status" value="1"/>
</dbReference>
<name>A0A918CG96_9DEIO</name>
<gene>
    <name evidence="5" type="ORF">GCM10008957_37800</name>
</gene>
<evidence type="ECO:0000256" key="2">
    <source>
        <dbReference type="ARBA" id="ARBA00023315"/>
    </source>
</evidence>
<dbReference type="Proteomes" id="UP000603865">
    <property type="component" value="Unassembled WGS sequence"/>
</dbReference>
<dbReference type="PROSITE" id="PS51186">
    <property type="entry name" value="GNAT"/>
    <property type="match status" value="1"/>
</dbReference>
<evidence type="ECO:0000313" key="6">
    <source>
        <dbReference type="Proteomes" id="UP000603865"/>
    </source>
</evidence>
<feature type="compositionally biased region" description="Polar residues" evidence="3">
    <location>
        <begin position="1"/>
        <end position="11"/>
    </location>
</feature>
<reference evidence="5" key="1">
    <citation type="journal article" date="2014" name="Int. J. Syst. Evol. Microbiol.">
        <title>Complete genome sequence of Corynebacterium casei LMG S-19264T (=DSM 44701T), isolated from a smear-ripened cheese.</title>
        <authorList>
            <consortium name="US DOE Joint Genome Institute (JGI-PGF)"/>
            <person name="Walter F."/>
            <person name="Albersmeier A."/>
            <person name="Kalinowski J."/>
            <person name="Ruckert C."/>
        </authorList>
    </citation>
    <scope>NUCLEOTIDE SEQUENCE</scope>
    <source>
        <strain evidence="5">JCM 31311</strain>
    </source>
</reference>
<keyword evidence="1" id="KW-0808">Transferase</keyword>
<feature type="domain" description="N-acetyltransferase" evidence="4">
    <location>
        <begin position="14"/>
        <end position="172"/>
    </location>
</feature>
<dbReference type="EMBL" id="BMQL01000028">
    <property type="protein sequence ID" value="GGR22189.1"/>
    <property type="molecule type" value="Genomic_DNA"/>
</dbReference>
<dbReference type="RefSeq" id="WP_189092066.1">
    <property type="nucleotide sequence ID" value="NZ_BMQL01000028.1"/>
</dbReference>
<dbReference type="Gene3D" id="3.40.630.30">
    <property type="match status" value="1"/>
</dbReference>
<evidence type="ECO:0000259" key="4">
    <source>
        <dbReference type="PROSITE" id="PS51186"/>
    </source>
</evidence>
<accession>A0A918CG96</accession>
<dbReference type="PANTHER" id="PTHR43877">
    <property type="entry name" value="AMINOALKYLPHOSPHONATE N-ACETYLTRANSFERASE-RELATED-RELATED"/>
    <property type="match status" value="1"/>
</dbReference>
<organism evidence="5 6">
    <name type="scientific">Deinococcus ruber</name>
    <dbReference type="NCBI Taxonomy" id="1848197"/>
    <lineage>
        <taxon>Bacteria</taxon>
        <taxon>Thermotogati</taxon>
        <taxon>Deinococcota</taxon>
        <taxon>Deinococci</taxon>
        <taxon>Deinococcales</taxon>
        <taxon>Deinococcaceae</taxon>
        <taxon>Deinococcus</taxon>
    </lineage>
</organism>
<dbReference type="InterPro" id="IPR016181">
    <property type="entry name" value="Acyl_CoA_acyltransferase"/>
</dbReference>
<evidence type="ECO:0000313" key="5">
    <source>
        <dbReference type="EMBL" id="GGR22189.1"/>
    </source>
</evidence>
<evidence type="ECO:0000256" key="3">
    <source>
        <dbReference type="SAM" id="MobiDB-lite"/>
    </source>
</evidence>
<keyword evidence="2" id="KW-0012">Acyltransferase</keyword>
<dbReference type="AlphaFoldDB" id="A0A918CG96"/>
<comment type="caution">
    <text evidence="5">The sequence shown here is derived from an EMBL/GenBank/DDBJ whole genome shotgun (WGS) entry which is preliminary data.</text>
</comment>